<dbReference type="Pfam" id="PF13828">
    <property type="entry name" value="DUF4190"/>
    <property type="match status" value="1"/>
</dbReference>
<keyword evidence="1" id="KW-0472">Membrane</keyword>
<name>A0A6J5YET3_9ZZZZ</name>
<dbReference type="EMBL" id="CAFBNC010000220">
    <property type="protein sequence ID" value="CAB4960262.1"/>
    <property type="molecule type" value="Genomic_DNA"/>
</dbReference>
<feature type="domain" description="DUF4190" evidence="2">
    <location>
        <begin position="66"/>
        <end position="129"/>
    </location>
</feature>
<evidence type="ECO:0000256" key="1">
    <source>
        <dbReference type="SAM" id="Phobius"/>
    </source>
</evidence>
<sequence length="149" mass="14922">MSDTSQGDGWWLASDGKWYPPTSTPAPEMPPPPVAPLAPPAYGQAPAYAQTPGYMPAQVAPSSNEAIWSLVLGILSITCLGLIAGIPAVILGSIAKRKIAESGGVIRGQGLATAGLVLGWVSIGFSVLAILFIILGAIAGSGSSGALGL</sequence>
<accession>A0A6J5YET3</accession>
<evidence type="ECO:0000313" key="4">
    <source>
        <dbReference type="EMBL" id="CAB4960262.1"/>
    </source>
</evidence>
<keyword evidence="1" id="KW-1133">Transmembrane helix</keyword>
<gene>
    <name evidence="3" type="ORF">UFOPK1392_02520</name>
    <name evidence="4" type="ORF">UFOPK3733_02407</name>
</gene>
<evidence type="ECO:0000259" key="2">
    <source>
        <dbReference type="Pfam" id="PF13828"/>
    </source>
</evidence>
<evidence type="ECO:0000313" key="3">
    <source>
        <dbReference type="EMBL" id="CAB4324744.1"/>
    </source>
</evidence>
<dbReference type="InterPro" id="IPR025241">
    <property type="entry name" value="DUF4190"/>
</dbReference>
<keyword evidence="1" id="KW-0812">Transmembrane</keyword>
<feature type="transmembrane region" description="Helical" evidence="1">
    <location>
        <begin position="66"/>
        <end position="91"/>
    </location>
</feature>
<feature type="transmembrane region" description="Helical" evidence="1">
    <location>
        <begin position="111"/>
        <end position="139"/>
    </location>
</feature>
<protein>
    <submittedName>
        <fullName evidence="3">Unannotated protein</fullName>
    </submittedName>
</protein>
<dbReference type="AlphaFoldDB" id="A0A6J5YET3"/>
<reference evidence="3" key="1">
    <citation type="submission" date="2020-05" db="EMBL/GenBank/DDBJ databases">
        <authorList>
            <person name="Chiriac C."/>
            <person name="Salcher M."/>
            <person name="Ghai R."/>
            <person name="Kavagutti S V."/>
        </authorList>
    </citation>
    <scope>NUCLEOTIDE SEQUENCE</scope>
</reference>
<dbReference type="EMBL" id="CAEMXZ010000209">
    <property type="protein sequence ID" value="CAB4324744.1"/>
    <property type="molecule type" value="Genomic_DNA"/>
</dbReference>
<organism evidence="3">
    <name type="scientific">freshwater metagenome</name>
    <dbReference type="NCBI Taxonomy" id="449393"/>
    <lineage>
        <taxon>unclassified sequences</taxon>
        <taxon>metagenomes</taxon>
        <taxon>ecological metagenomes</taxon>
    </lineage>
</organism>
<proteinExistence type="predicted"/>